<dbReference type="EMBL" id="JBHTKL010000001">
    <property type="protein sequence ID" value="MFD1018878.1"/>
    <property type="molecule type" value="Genomic_DNA"/>
</dbReference>
<comment type="similarity">
    <text evidence="2">Belongs to the UPF0702 family.</text>
</comment>
<organism evidence="9 10">
    <name type="scientific">Thalassobacillus hwangdonensis</name>
    <dbReference type="NCBI Taxonomy" id="546108"/>
    <lineage>
        <taxon>Bacteria</taxon>
        <taxon>Bacillati</taxon>
        <taxon>Bacillota</taxon>
        <taxon>Bacilli</taxon>
        <taxon>Bacillales</taxon>
        <taxon>Bacillaceae</taxon>
        <taxon>Thalassobacillus</taxon>
    </lineage>
</organism>
<evidence type="ECO:0000256" key="5">
    <source>
        <dbReference type="ARBA" id="ARBA00022989"/>
    </source>
</evidence>
<evidence type="ECO:0000256" key="4">
    <source>
        <dbReference type="ARBA" id="ARBA00022692"/>
    </source>
</evidence>
<sequence>MDLVEILMVIARTIFTYFLILFVFRLMGKREIGELSILDLVVFVMLAEIAVFTIEQPDKSLVHAIVPMTVLLIIQRLSAFLSLKNQRFRDWFDGKPSIIVKGGKIDEEEMRKQRYNFNDLLTQLREKGVFSIKDVEYAILEPNGKLSVLEKDENSPDRSQGYSISLIADGLIQYDSLQRIKKNKSWLLNELKKKGYDSEKEISYCSMDETGDLYIDDKDQYS</sequence>
<dbReference type="Gene3D" id="3.30.240.20">
    <property type="entry name" value="bsu07140 like domains"/>
    <property type="match status" value="2"/>
</dbReference>
<evidence type="ECO:0000256" key="6">
    <source>
        <dbReference type="ARBA" id="ARBA00023136"/>
    </source>
</evidence>
<dbReference type="Proteomes" id="UP001596990">
    <property type="component" value="Unassembled WGS sequence"/>
</dbReference>
<dbReference type="PANTHER" id="PTHR34582:SF6">
    <property type="entry name" value="UPF0702 TRANSMEMBRANE PROTEIN YCAP"/>
    <property type="match status" value="1"/>
</dbReference>
<evidence type="ECO:0000313" key="10">
    <source>
        <dbReference type="Proteomes" id="UP001596990"/>
    </source>
</evidence>
<keyword evidence="3" id="KW-1003">Cell membrane</keyword>
<feature type="transmembrane region" description="Helical" evidence="7">
    <location>
        <begin position="6"/>
        <end position="24"/>
    </location>
</feature>
<reference evidence="10" key="1">
    <citation type="journal article" date="2019" name="Int. J. Syst. Evol. Microbiol.">
        <title>The Global Catalogue of Microorganisms (GCM) 10K type strain sequencing project: providing services to taxonomists for standard genome sequencing and annotation.</title>
        <authorList>
            <consortium name="The Broad Institute Genomics Platform"/>
            <consortium name="The Broad Institute Genome Sequencing Center for Infectious Disease"/>
            <person name="Wu L."/>
            <person name="Ma J."/>
        </authorList>
    </citation>
    <scope>NUCLEOTIDE SEQUENCE [LARGE SCALE GENOMIC DNA]</scope>
    <source>
        <strain evidence="10">CCUG 56607</strain>
    </source>
</reference>
<keyword evidence="10" id="KW-1185">Reference proteome</keyword>
<evidence type="ECO:0000256" key="1">
    <source>
        <dbReference type="ARBA" id="ARBA00004651"/>
    </source>
</evidence>
<protein>
    <submittedName>
        <fullName evidence="9">DUF421 domain-containing protein</fullName>
    </submittedName>
</protein>
<proteinExistence type="inferred from homology"/>
<evidence type="ECO:0000256" key="3">
    <source>
        <dbReference type="ARBA" id="ARBA00022475"/>
    </source>
</evidence>
<gene>
    <name evidence="9" type="ORF">ACFQ2J_06670</name>
</gene>
<evidence type="ECO:0000256" key="2">
    <source>
        <dbReference type="ARBA" id="ARBA00006448"/>
    </source>
</evidence>
<feature type="transmembrane region" description="Helical" evidence="7">
    <location>
        <begin position="60"/>
        <end position="83"/>
    </location>
</feature>
<dbReference type="Pfam" id="PF04239">
    <property type="entry name" value="DUF421"/>
    <property type="match status" value="1"/>
</dbReference>
<keyword evidence="5 7" id="KW-1133">Transmembrane helix</keyword>
<feature type="transmembrane region" description="Helical" evidence="7">
    <location>
        <begin position="36"/>
        <end position="54"/>
    </location>
</feature>
<comment type="caution">
    <text evidence="9">The sequence shown here is derived from an EMBL/GenBank/DDBJ whole genome shotgun (WGS) entry which is preliminary data.</text>
</comment>
<comment type="subcellular location">
    <subcellularLocation>
        <location evidence="1">Cell membrane</location>
        <topology evidence="1">Multi-pass membrane protein</topology>
    </subcellularLocation>
</comment>
<accession>A0ABW3L2L0</accession>
<feature type="domain" description="YetF C-terminal" evidence="8">
    <location>
        <begin position="84"/>
        <end position="207"/>
    </location>
</feature>
<evidence type="ECO:0000259" key="8">
    <source>
        <dbReference type="Pfam" id="PF04239"/>
    </source>
</evidence>
<evidence type="ECO:0000256" key="7">
    <source>
        <dbReference type="SAM" id="Phobius"/>
    </source>
</evidence>
<dbReference type="InterPro" id="IPR007353">
    <property type="entry name" value="DUF421"/>
</dbReference>
<keyword evidence="4 7" id="KW-0812">Transmembrane</keyword>
<keyword evidence="6 7" id="KW-0472">Membrane</keyword>
<evidence type="ECO:0000313" key="9">
    <source>
        <dbReference type="EMBL" id="MFD1018878.1"/>
    </source>
</evidence>
<dbReference type="PANTHER" id="PTHR34582">
    <property type="entry name" value="UPF0702 TRANSMEMBRANE PROTEIN YCAP"/>
    <property type="match status" value="1"/>
</dbReference>
<dbReference type="RefSeq" id="WP_386057714.1">
    <property type="nucleotide sequence ID" value="NZ_JBHTKL010000001.1"/>
</dbReference>
<dbReference type="InterPro" id="IPR023090">
    <property type="entry name" value="UPF0702_alpha/beta_dom_sf"/>
</dbReference>
<name>A0ABW3L2L0_9BACI</name>